<evidence type="ECO:0000313" key="2">
    <source>
        <dbReference type="EMBL" id="SKA64523.1"/>
    </source>
</evidence>
<evidence type="ECO:0000256" key="1">
    <source>
        <dbReference type="SAM" id="SignalP"/>
    </source>
</evidence>
<feature type="chain" id="PRO_5012978889" description="Outer membrane lipoprotein-sorting protein" evidence="1">
    <location>
        <begin position="20"/>
        <end position="264"/>
    </location>
</feature>
<dbReference type="AlphaFoldDB" id="A0A1T4VHY0"/>
<dbReference type="EMBL" id="FUYA01000001">
    <property type="protein sequence ID" value="SKA64523.1"/>
    <property type="molecule type" value="Genomic_DNA"/>
</dbReference>
<dbReference type="PROSITE" id="PS51257">
    <property type="entry name" value="PROKAR_LIPOPROTEIN"/>
    <property type="match status" value="1"/>
</dbReference>
<dbReference type="Proteomes" id="UP000189733">
    <property type="component" value="Unassembled WGS sequence"/>
</dbReference>
<sequence length="264" mass="29475">MTSFTRFLALLLCMCGILALSFGCTSSRPTALSPVPQAVPANAEEYPLDASFVAKNIFRKLQEKRTPGADFSQQACDCVKSDFTYPGFELSSHRLLEYRDREDGREGRSTSGILRVEDSFGRSARILYSSSYTLGENSVDIDSAQVAAIYPQSPSIRMMLIPKVKMPESSELPKDWAGIYTSLAKLDNMPAGGLTESKWLDTHTLVLFLMDQTPPEATIDLELDLPDRIDLNNRLHIPYEEAFDFDGWRVAIISLMPQHLAHSK</sequence>
<gene>
    <name evidence="2" type="ORF">SAMN02745702_00340</name>
</gene>
<organism evidence="2 3">
    <name type="scientific">Desulfobaculum bizertense DSM 18034</name>
    <dbReference type="NCBI Taxonomy" id="1121442"/>
    <lineage>
        <taxon>Bacteria</taxon>
        <taxon>Pseudomonadati</taxon>
        <taxon>Thermodesulfobacteriota</taxon>
        <taxon>Desulfovibrionia</taxon>
        <taxon>Desulfovibrionales</taxon>
        <taxon>Desulfovibrionaceae</taxon>
        <taxon>Desulfobaculum</taxon>
    </lineage>
</organism>
<dbReference type="RefSeq" id="WP_078683656.1">
    <property type="nucleotide sequence ID" value="NZ_FUYA01000001.1"/>
</dbReference>
<feature type="signal peptide" evidence="1">
    <location>
        <begin position="1"/>
        <end position="19"/>
    </location>
</feature>
<evidence type="ECO:0000313" key="3">
    <source>
        <dbReference type="Proteomes" id="UP000189733"/>
    </source>
</evidence>
<accession>A0A1T4VHY0</accession>
<keyword evidence="3" id="KW-1185">Reference proteome</keyword>
<name>A0A1T4VHY0_9BACT</name>
<proteinExistence type="predicted"/>
<reference evidence="2 3" key="1">
    <citation type="submission" date="2017-02" db="EMBL/GenBank/DDBJ databases">
        <authorList>
            <person name="Peterson S.W."/>
        </authorList>
    </citation>
    <scope>NUCLEOTIDE SEQUENCE [LARGE SCALE GENOMIC DNA]</scope>
    <source>
        <strain evidence="2 3">DSM 18034</strain>
    </source>
</reference>
<evidence type="ECO:0008006" key="4">
    <source>
        <dbReference type="Google" id="ProtNLM"/>
    </source>
</evidence>
<dbReference type="OrthoDB" id="9843976at2"/>
<keyword evidence="1" id="KW-0732">Signal</keyword>
<protein>
    <recommendedName>
        <fullName evidence="4">Outer membrane lipoprotein-sorting protein</fullName>
    </recommendedName>
</protein>